<dbReference type="PROSITE" id="PS51355">
    <property type="entry name" value="GLUTATHIONE_PEROXID_3"/>
    <property type="match status" value="1"/>
</dbReference>
<feature type="active site" evidence="4">
    <location>
        <position position="37"/>
    </location>
</feature>
<evidence type="ECO:0000313" key="6">
    <source>
        <dbReference type="EMBL" id="BAX80102.1"/>
    </source>
</evidence>
<gene>
    <name evidence="6" type="ORF">ALGA_1728</name>
</gene>
<dbReference type="AlphaFoldDB" id="A0A1Y1CJE1"/>
<dbReference type="SUPFAM" id="SSF52833">
    <property type="entry name" value="Thioredoxin-like"/>
    <property type="match status" value="1"/>
</dbReference>
<dbReference type="PANTHER" id="PTHR11592:SF78">
    <property type="entry name" value="GLUTATHIONE PEROXIDASE"/>
    <property type="match status" value="1"/>
</dbReference>
<comment type="similarity">
    <text evidence="1 5">Belongs to the glutathione peroxidase family.</text>
</comment>
<dbReference type="Pfam" id="PF00255">
    <property type="entry name" value="GSHPx"/>
    <property type="match status" value="1"/>
</dbReference>
<dbReference type="CDD" id="cd00340">
    <property type="entry name" value="GSH_Peroxidase"/>
    <property type="match status" value="1"/>
</dbReference>
<dbReference type="GO" id="GO:0034599">
    <property type="term" value="P:cellular response to oxidative stress"/>
    <property type="evidence" value="ECO:0007669"/>
    <property type="project" value="TreeGrafter"/>
</dbReference>
<name>A0A1Y1CJE1_9BACT</name>
<dbReference type="PANTHER" id="PTHR11592">
    <property type="entry name" value="GLUTATHIONE PEROXIDASE"/>
    <property type="match status" value="1"/>
</dbReference>
<organism evidence="6 7">
    <name type="scientific">Labilibaculum antarcticum</name>
    <dbReference type="NCBI Taxonomy" id="1717717"/>
    <lineage>
        <taxon>Bacteria</taxon>
        <taxon>Pseudomonadati</taxon>
        <taxon>Bacteroidota</taxon>
        <taxon>Bacteroidia</taxon>
        <taxon>Marinilabiliales</taxon>
        <taxon>Marinifilaceae</taxon>
        <taxon>Labilibaculum</taxon>
    </lineage>
</organism>
<dbReference type="Proteomes" id="UP000218267">
    <property type="component" value="Chromosome"/>
</dbReference>
<evidence type="ECO:0000256" key="1">
    <source>
        <dbReference type="ARBA" id="ARBA00006926"/>
    </source>
</evidence>
<dbReference type="KEGG" id="mbas:ALGA_1728"/>
<evidence type="ECO:0000313" key="7">
    <source>
        <dbReference type="Proteomes" id="UP000218267"/>
    </source>
</evidence>
<evidence type="ECO:0000256" key="2">
    <source>
        <dbReference type="ARBA" id="ARBA00022559"/>
    </source>
</evidence>
<dbReference type="FunFam" id="3.40.30.10:FF:000010">
    <property type="entry name" value="Glutathione peroxidase"/>
    <property type="match status" value="1"/>
</dbReference>
<dbReference type="PIRSF" id="PIRSF000303">
    <property type="entry name" value="Glutathion_perox"/>
    <property type="match status" value="1"/>
</dbReference>
<dbReference type="InterPro" id="IPR000889">
    <property type="entry name" value="Glutathione_peroxidase"/>
</dbReference>
<keyword evidence="2 5" id="KW-0575">Peroxidase</keyword>
<keyword evidence="7" id="KW-1185">Reference proteome</keyword>
<dbReference type="PROSITE" id="PS00460">
    <property type="entry name" value="GLUTATHIONE_PEROXID_1"/>
    <property type="match status" value="1"/>
</dbReference>
<evidence type="ECO:0000256" key="5">
    <source>
        <dbReference type="RuleBase" id="RU000499"/>
    </source>
</evidence>
<reference evidence="7" key="2">
    <citation type="journal article" date="2020" name="Antonie Van Leeuwenhoek">
        <title>Labilibaculum antarcticum sp. nov., a novel facultative anaerobic, psychrotorelant bacterium isolated from marine sediment of Antarctica.</title>
        <authorList>
            <person name="Watanabe M."/>
            <person name="Kojima H."/>
            <person name="Fukui M."/>
        </authorList>
    </citation>
    <scope>NUCLEOTIDE SEQUENCE [LARGE SCALE GENOMIC DNA]</scope>
    <source>
        <strain evidence="7">SPP2</strain>
    </source>
</reference>
<accession>A0A1Y1CJE1</accession>
<dbReference type="GO" id="GO:0004601">
    <property type="term" value="F:peroxidase activity"/>
    <property type="evidence" value="ECO:0007669"/>
    <property type="project" value="UniProtKB-KW"/>
</dbReference>
<evidence type="ECO:0000256" key="3">
    <source>
        <dbReference type="ARBA" id="ARBA00023002"/>
    </source>
</evidence>
<dbReference type="EMBL" id="AP018042">
    <property type="protein sequence ID" value="BAX80102.1"/>
    <property type="molecule type" value="Genomic_DNA"/>
</dbReference>
<reference evidence="6 7" key="1">
    <citation type="journal article" date="2018" name="Mar. Genomics">
        <title>Complete genome sequence of Marinifilaceae bacterium strain SPP2, isolated from the Antarctic marine sediment.</title>
        <authorList>
            <person name="Watanabe M."/>
            <person name="Kojima H."/>
            <person name="Fukui M."/>
        </authorList>
    </citation>
    <scope>NUCLEOTIDE SEQUENCE [LARGE SCALE GENOMIC DNA]</scope>
    <source>
        <strain evidence="6 7">SPP2</strain>
    </source>
</reference>
<dbReference type="InterPro" id="IPR029759">
    <property type="entry name" value="GPX_AS"/>
</dbReference>
<evidence type="ECO:0000256" key="4">
    <source>
        <dbReference type="PIRSR" id="PIRSR000303-1"/>
    </source>
</evidence>
<dbReference type="Gene3D" id="3.40.30.10">
    <property type="entry name" value="Glutaredoxin"/>
    <property type="match status" value="1"/>
</dbReference>
<sequence>MKENLYGYKVASLTGDEVDLGQYKGKVVLIVNTASKCGLTPQYKGLEAMYQKYKDQGLVILGFPSNQFMEQEPGTSEEIAAFCEKNYGVSFPMFAKIEVRGENAHPLYKMLTEEKPFLGFDDSESGQKFNGFISEKFPEIYAGNGIKWNFTKFIIDRNGKVVKRIEPNIAPEAFEDEIKGML</sequence>
<dbReference type="InterPro" id="IPR036249">
    <property type="entry name" value="Thioredoxin-like_sf"/>
</dbReference>
<dbReference type="PRINTS" id="PR01011">
    <property type="entry name" value="GLUTPROXDASE"/>
</dbReference>
<keyword evidence="3 5" id="KW-0560">Oxidoreductase</keyword>
<dbReference type="RefSeq" id="WP_096433534.1">
    <property type="nucleotide sequence ID" value="NZ_AP018042.1"/>
</dbReference>
<dbReference type="PROSITE" id="PS00763">
    <property type="entry name" value="GLUTATHIONE_PEROXID_2"/>
    <property type="match status" value="1"/>
</dbReference>
<proteinExistence type="inferred from homology"/>
<dbReference type="InterPro" id="IPR029760">
    <property type="entry name" value="GPX_CS"/>
</dbReference>
<protein>
    <recommendedName>
        <fullName evidence="5">Glutathione peroxidase</fullName>
    </recommendedName>
</protein>
<dbReference type="OrthoDB" id="9789406at2"/>